<gene>
    <name evidence="5" type="primary">cugP</name>
    <name evidence="5" type="ORF">ALP8811_03015</name>
</gene>
<evidence type="ECO:0000313" key="5">
    <source>
        <dbReference type="EMBL" id="SPF79081.1"/>
    </source>
</evidence>
<evidence type="ECO:0000256" key="2">
    <source>
        <dbReference type="ARBA" id="ARBA00022695"/>
    </source>
</evidence>
<dbReference type="Gene3D" id="3.90.550.10">
    <property type="entry name" value="Spore Coat Polysaccharide Biosynthesis Protein SpsA, Chain A"/>
    <property type="match status" value="1"/>
</dbReference>
<evidence type="ECO:0000313" key="6">
    <source>
        <dbReference type="Proteomes" id="UP000244911"/>
    </source>
</evidence>
<keyword evidence="2 5" id="KW-0548">Nucleotidyltransferase</keyword>
<dbReference type="AlphaFoldDB" id="A0A2R8ASP9"/>
<dbReference type="PANTHER" id="PTHR43584:SF8">
    <property type="entry name" value="N-ACETYLMURAMATE ALPHA-1-PHOSPHATE URIDYLYLTRANSFERASE"/>
    <property type="match status" value="1"/>
</dbReference>
<sequence length="227" mass="24221">MPDTVMIFAAGRGTRMGALTEAQPKPMIPVAGKPLLDHALDIVDGANSVSQIIVNTHYLADQIHAHLAGRDILFSHEDTLLETGGGLKQALTLHEAASLFTLNADAVWSGPNPMQSLLQAWDPDRMDALMLLVPPENAIGHLGQGDFTMAPDGQLTRGPGLVYTGCQIIKTPPVAQVDEDVFSLNVAWDAIRQADRLFGLPYQGAWCDVGHPDGITLAEQMLGGADV</sequence>
<reference evidence="5 6" key="1">
    <citation type="submission" date="2018-03" db="EMBL/GenBank/DDBJ databases">
        <authorList>
            <person name="Keele B.F."/>
        </authorList>
    </citation>
    <scope>NUCLEOTIDE SEQUENCE [LARGE SCALE GENOMIC DNA]</scope>
    <source>
        <strain evidence="5 6">CECT 8811</strain>
    </source>
</reference>
<dbReference type="EC" id="2.7.7.9" evidence="5"/>
<organism evidence="5 6">
    <name type="scientific">Aliiroseovarius pelagivivens</name>
    <dbReference type="NCBI Taxonomy" id="1639690"/>
    <lineage>
        <taxon>Bacteria</taxon>
        <taxon>Pseudomonadati</taxon>
        <taxon>Pseudomonadota</taxon>
        <taxon>Alphaproteobacteria</taxon>
        <taxon>Rhodobacterales</taxon>
        <taxon>Paracoccaceae</taxon>
        <taxon>Aliiroseovarius</taxon>
    </lineage>
</organism>
<accession>A0A2R8ASP9</accession>
<proteinExistence type="predicted"/>
<keyword evidence="1 5" id="KW-0808">Transferase</keyword>
<evidence type="ECO:0000256" key="1">
    <source>
        <dbReference type="ARBA" id="ARBA00022679"/>
    </source>
</evidence>
<evidence type="ECO:0000259" key="4">
    <source>
        <dbReference type="Pfam" id="PF12804"/>
    </source>
</evidence>
<dbReference type="CDD" id="cd06422">
    <property type="entry name" value="NTP_transferase_like_1"/>
    <property type="match status" value="1"/>
</dbReference>
<dbReference type="RefSeq" id="WP_108858049.1">
    <property type="nucleotide sequence ID" value="NZ_OMOI01000002.1"/>
</dbReference>
<protein>
    <submittedName>
        <fullName evidence="5">UTP--glucose-1-phosphate uridylyltransferase</fullName>
        <ecNumber evidence="5">2.7.7.9</ecNumber>
    </submittedName>
</protein>
<dbReference type="InterPro" id="IPR029044">
    <property type="entry name" value="Nucleotide-diphossugar_trans"/>
</dbReference>
<dbReference type="GO" id="GO:0003983">
    <property type="term" value="F:UTP:glucose-1-phosphate uridylyltransferase activity"/>
    <property type="evidence" value="ECO:0007669"/>
    <property type="project" value="UniProtKB-EC"/>
</dbReference>
<dbReference type="Pfam" id="PF12804">
    <property type="entry name" value="NTP_transf_3"/>
    <property type="match status" value="1"/>
</dbReference>
<evidence type="ECO:0000256" key="3">
    <source>
        <dbReference type="ARBA" id="ARBA00022842"/>
    </source>
</evidence>
<dbReference type="PANTHER" id="PTHR43584">
    <property type="entry name" value="NUCLEOTIDYL TRANSFERASE"/>
    <property type="match status" value="1"/>
</dbReference>
<dbReference type="InterPro" id="IPR050065">
    <property type="entry name" value="GlmU-like"/>
</dbReference>
<dbReference type="Proteomes" id="UP000244911">
    <property type="component" value="Unassembled WGS sequence"/>
</dbReference>
<keyword evidence="3" id="KW-0460">Magnesium</keyword>
<keyword evidence="6" id="KW-1185">Reference proteome</keyword>
<dbReference type="SUPFAM" id="SSF53448">
    <property type="entry name" value="Nucleotide-diphospho-sugar transferases"/>
    <property type="match status" value="1"/>
</dbReference>
<dbReference type="EMBL" id="OMOI01000002">
    <property type="protein sequence ID" value="SPF79081.1"/>
    <property type="molecule type" value="Genomic_DNA"/>
</dbReference>
<feature type="domain" description="MobA-like NTP transferase" evidence="4">
    <location>
        <begin position="6"/>
        <end position="130"/>
    </location>
</feature>
<name>A0A2R8ASP9_9RHOB</name>
<dbReference type="InterPro" id="IPR025877">
    <property type="entry name" value="MobA-like_NTP_Trfase"/>
</dbReference>
<dbReference type="OrthoDB" id="9788272at2"/>